<evidence type="ECO:0000256" key="7">
    <source>
        <dbReference type="ARBA" id="ARBA00023049"/>
    </source>
</evidence>
<dbReference type="Gene3D" id="3.40.390.10">
    <property type="entry name" value="Collagenase (Catalytic Domain)"/>
    <property type="match status" value="1"/>
</dbReference>
<gene>
    <name evidence="12" type="ORF">E0F89_00090</name>
</gene>
<keyword evidence="8" id="KW-1015">Disulfide bond</keyword>
<dbReference type="CDD" id="cd04275">
    <property type="entry name" value="ZnMc_pappalysin_like"/>
    <property type="match status" value="1"/>
</dbReference>
<dbReference type="Proteomes" id="UP000295278">
    <property type="component" value="Unassembled WGS sequence"/>
</dbReference>
<dbReference type="InterPro" id="IPR008754">
    <property type="entry name" value="Peptidase_M43"/>
</dbReference>
<accession>A0A4R5AY59</accession>
<dbReference type="InterPro" id="IPR024079">
    <property type="entry name" value="MetalloPept_cat_dom_sf"/>
</dbReference>
<comment type="similarity">
    <text evidence="1">Belongs to the peptidase M43B family.</text>
</comment>
<evidence type="ECO:0000256" key="8">
    <source>
        <dbReference type="ARBA" id="ARBA00023157"/>
    </source>
</evidence>
<dbReference type="EMBL" id="SMFM01000001">
    <property type="protein sequence ID" value="TDD78071.1"/>
    <property type="molecule type" value="Genomic_DNA"/>
</dbReference>
<proteinExistence type="inferred from homology"/>
<evidence type="ECO:0000313" key="12">
    <source>
        <dbReference type="EMBL" id="TDD78071.1"/>
    </source>
</evidence>
<sequence length="678" mass="74821">MKKITFFLFTSLFFIINGAFAQVSNLSEVTLFGKKKSVTEGSFIRCATTEYEEYLKSKNPERLSTAEFELWIAPKIKIEKNKKDNVSKGFKQNAVITIPVVVHVIHNGDLLGANENIFDQQVLSQIQVLNEDFRRKADSPGFNSNPVGADVEIEFALAKRDPSGVLSNGINRVNLGQESWSTDEIDDFVKPQTQWDPDKYLNIWVVKFSTTKLLGYAQFPSASGLSGLNADSGSAITDGVVIGYTFFGSSSYFPGGTYINDYDQGRTTTHEIGHYLGLRHIWGDGGCDVDDFCTDTPNAGQENTGCPFGVDSCPASPGFDMVENYMDYTNDACMNIFTAEQKNRMITVMNNSTRRASLKTSNALVPGVIYANDAALMIVDLNLISCSRTFAPKIKIVNKGSSPLTKATIRYGIDNQNLQTYNWTGNLANNESQDITLSNLTTTGGNHNFSATIISVNSTTDQNATNNNTTASFFITKNYATNTVNFSLQLDHYGSETTWKVTNSKGITLYQGGPYTDTAETAPLPPQINTSFNLPSNECYTFTIFDSEDDGICCDYGNGSYILRTPSDEVIATGGSFRAMESKDFSINLLSTNDVDYLNSVYLYPNPASNTVNIVIDNKLEMPTEYSIINTLGQIIKTKKIQTEEDLIVPVSYLSNGIYFLKLSKSQLETATLQFIKK</sequence>
<keyword evidence="6" id="KW-0862">Zinc</keyword>
<evidence type="ECO:0000256" key="1">
    <source>
        <dbReference type="ARBA" id="ARBA00008721"/>
    </source>
</evidence>
<evidence type="ECO:0000256" key="3">
    <source>
        <dbReference type="ARBA" id="ARBA00022723"/>
    </source>
</evidence>
<evidence type="ECO:0000256" key="2">
    <source>
        <dbReference type="ARBA" id="ARBA00022670"/>
    </source>
</evidence>
<evidence type="ECO:0000256" key="4">
    <source>
        <dbReference type="ARBA" id="ARBA00022729"/>
    </source>
</evidence>
<dbReference type="InterPro" id="IPR013783">
    <property type="entry name" value="Ig-like_fold"/>
</dbReference>
<dbReference type="Pfam" id="PF05572">
    <property type="entry name" value="Peptidase_M43"/>
    <property type="match status" value="1"/>
</dbReference>
<dbReference type="AlphaFoldDB" id="A0A4R5AY59"/>
<evidence type="ECO:0000256" key="9">
    <source>
        <dbReference type="SAM" id="SignalP"/>
    </source>
</evidence>
<dbReference type="NCBIfam" id="TIGR04183">
    <property type="entry name" value="Por_Secre_tail"/>
    <property type="match status" value="1"/>
</dbReference>
<protein>
    <submittedName>
        <fullName evidence="12">T9SS type A sorting domain-containing protein</fullName>
    </submittedName>
</protein>
<feature type="signal peptide" evidence="9">
    <location>
        <begin position="1"/>
        <end position="21"/>
    </location>
</feature>
<keyword evidence="3" id="KW-0479">Metal-binding</keyword>
<feature type="domain" description="Peptidase M43 pregnancy-associated plasma-A" evidence="10">
    <location>
        <begin position="186"/>
        <end position="349"/>
    </location>
</feature>
<feature type="chain" id="PRO_5020718108" evidence="9">
    <location>
        <begin position="22"/>
        <end position="678"/>
    </location>
</feature>
<keyword evidence="5" id="KW-0378">Hydrolase</keyword>
<evidence type="ECO:0000256" key="6">
    <source>
        <dbReference type="ARBA" id="ARBA00022833"/>
    </source>
</evidence>
<keyword evidence="4 9" id="KW-0732">Signal</keyword>
<dbReference type="InterPro" id="IPR026444">
    <property type="entry name" value="Secre_tail"/>
</dbReference>
<keyword evidence="7" id="KW-0482">Metalloprotease</keyword>
<keyword evidence="2" id="KW-0645">Protease</keyword>
<evidence type="ECO:0000259" key="11">
    <source>
        <dbReference type="Pfam" id="PF18962"/>
    </source>
</evidence>
<dbReference type="GO" id="GO:0006508">
    <property type="term" value="P:proteolysis"/>
    <property type="evidence" value="ECO:0007669"/>
    <property type="project" value="UniProtKB-KW"/>
</dbReference>
<comment type="caution">
    <text evidence="12">The sequence shown here is derived from an EMBL/GenBank/DDBJ whole genome shotgun (WGS) entry which is preliminary data.</text>
</comment>
<dbReference type="PANTHER" id="PTHR47466">
    <property type="match status" value="1"/>
</dbReference>
<dbReference type="OrthoDB" id="6278496at2"/>
<evidence type="ECO:0000256" key="5">
    <source>
        <dbReference type="ARBA" id="ARBA00022801"/>
    </source>
</evidence>
<dbReference type="GO" id="GO:0008237">
    <property type="term" value="F:metallopeptidase activity"/>
    <property type="evidence" value="ECO:0007669"/>
    <property type="project" value="UniProtKB-KW"/>
</dbReference>
<organism evidence="12 13">
    <name type="scientific">Flavobacterium caseinilyticum</name>
    <dbReference type="NCBI Taxonomy" id="2541732"/>
    <lineage>
        <taxon>Bacteria</taxon>
        <taxon>Pseudomonadati</taxon>
        <taxon>Bacteroidota</taxon>
        <taxon>Flavobacteriia</taxon>
        <taxon>Flavobacteriales</taxon>
        <taxon>Flavobacteriaceae</taxon>
        <taxon>Flavobacterium</taxon>
    </lineage>
</organism>
<dbReference type="SUPFAM" id="SSF55486">
    <property type="entry name" value="Metalloproteases ('zincins'), catalytic domain"/>
    <property type="match status" value="1"/>
</dbReference>
<name>A0A4R5AY59_9FLAO</name>
<reference evidence="12 13" key="1">
    <citation type="submission" date="2019-03" db="EMBL/GenBank/DDBJ databases">
        <title>Flavobacterium AT-3-2 sp. nov., isolated from arctic soil.</title>
        <authorList>
            <person name="Chaudhary D.K."/>
        </authorList>
    </citation>
    <scope>NUCLEOTIDE SEQUENCE [LARGE SCALE GENOMIC DNA]</scope>
    <source>
        <strain evidence="12 13">AT-3-2</strain>
    </source>
</reference>
<keyword evidence="13" id="KW-1185">Reference proteome</keyword>
<dbReference type="GO" id="GO:0046872">
    <property type="term" value="F:metal ion binding"/>
    <property type="evidence" value="ECO:0007669"/>
    <property type="project" value="UniProtKB-KW"/>
</dbReference>
<feature type="domain" description="Secretion system C-terminal sorting" evidence="11">
    <location>
        <begin position="603"/>
        <end position="670"/>
    </location>
</feature>
<evidence type="ECO:0000259" key="10">
    <source>
        <dbReference type="Pfam" id="PF05572"/>
    </source>
</evidence>
<dbReference type="Gene3D" id="2.60.40.10">
    <property type="entry name" value="Immunoglobulins"/>
    <property type="match status" value="1"/>
</dbReference>
<dbReference type="PANTHER" id="PTHR47466:SF1">
    <property type="entry name" value="METALLOPROTEASE MEP1 (AFU_ORTHOLOGUE AFUA_1G07730)-RELATED"/>
    <property type="match status" value="1"/>
</dbReference>
<dbReference type="RefSeq" id="WP_131907840.1">
    <property type="nucleotide sequence ID" value="NZ_SMFM01000001.1"/>
</dbReference>
<dbReference type="Pfam" id="PF18962">
    <property type="entry name" value="Por_Secre_tail"/>
    <property type="match status" value="1"/>
</dbReference>
<evidence type="ECO:0000313" key="13">
    <source>
        <dbReference type="Proteomes" id="UP000295278"/>
    </source>
</evidence>